<organism evidence="2 3">
    <name type="scientific">Mya arenaria</name>
    <name type="common">Soft-shell clam</name>
    <dbReference type="NCBI Taxonomy" id="6604"/>
    <lineage>
        <taxon>Eukaryota</taxon>
        <taxon>Metazoa</taxon>
        <taxon>Spiralia</taxon>
        <taxon>Lophotrochozoa</taxon>
        <taxon>Mollusca</taxon>
        <taxon>Bivalvia</taxon>
        <taxon>Autobranchia</taxon>
        <taxon>Heteroconchia</taxon>
        <taxon>Euheterodonta</taxon>
        <taxon>Imparidentia</taxon>
        <taxon>Neoheterodontei</taxon>
        <taxon>Myida</taxon>
        <taxon>Myoidea</taxon>
        <taxon>Myidae</taxon>
        <taxon>Mya</taxon>
    </lineage>
</organism>
<name>A0ABY7DVX9_MYAAR</name>
<feature type="compositionally biased region" description="Polar residues" evidence="1">
    <location>
        <begin position="64"/>
        <end position="76"/>
    </location>
</feature>
<keyword evidence="3" id="KW-1185">Reference proteome</keyword>
<feature type="compositionally biased region" description="Polar residues" evidence="1">
    <location>
        <begin position="28"/>
        <end position="37"/>
    </location>
</feature>
<proteinExistence type="predicted"/>
<protein>
    <submittedName>
        <fullName evidence="2">Uncharacterized protein</fullName>
    </submittedName>
</protein>
<accession>A0ABY7DVX9</accession>
<feature type="region of interest" description="Disordered" evidence="1">
    <location>
        <begin position="54"/>
        <end position="77"/>
    </location>
</feature>
<gene>
    <name evidence="2" type="ORF">MAR_008421</name>
</gene>
<dbReference type="EMBL" id="CP111015">
    <property type="protein sequence ID" value="WAR01863.1"/>
    <property type="molecule type" value="Genomic_DNA"/>
</dbReference>
<sequence>MPATNFTWGRSEDSPIFQVFGGKRKSSLGEQDSSITTKSKRQCTEYHVTSLSCKGGEESEMESLDTQPRPTDQGIPNGQYGYMACPDMVQPCRHLAESQVWNTRVPPLPDSSGDHGNNNNNNCGIFNNNVSGFNAGAELNNNQNDMIMDLNDEVYSTAAPPQNLNPFPNTTPIPPHIPGAHKGVTEVLHRELYAANTT</sequence>
<feature type="region of interest" description="Disordered" evidence="1">
    <location>
        <begin position="22"/>
        <end position="41"/>
    </location>
</feature>
<dbReference type="Proteomes" id="UP001164746">
    <property type="component" value="Chromosome 4"/>
</dbReference>
<evidence type="ECO:0000313" key="3">
    <source>
        <dbReference type="Proteomes" id="UP001164746"/>
    </source>
</evidence>
<reference evidence="2" key="1">
    <citation type="submission" date="2022-11" db="EMBL/GenBank/DDBJ databases">
        <title>Centuries of genome instability and evolution in soft-shell clam transmissible cancer (bioRxiv).</title>
        <authorList>
            <person name="Hart S.F.M."/>
            <person name="Yonemitsu M.A."/>
            <person name="Giersch R.M."/>
            <person name="Beal B.F."/>
            <person name="Arriagada G."/>
            <person name="Davis B.W."/>
            <person name="Ostrander E.A."/>
            <person name="Goff S.P."/>
            <person name="Metzger M.J."/>
        </authorList>
    </citation>
    <scope>NUCLEOTIDE SEQUENCE</scope>
    <source>
        <strain evidence="2">MELC-2E11</strain>
        <tissue evidence="2">Siphon/mantle</tissue>
    </source>
</reference>
<evidence type="ECO:0000313" key="2">
    <source>
        <dbReference type="EMBL" id="WAR01863.1"/>
    </source>
</evidence>
<evidence type="ECO:0000256" key="1">
    <source>
        <dbReference type="SAM" id="MobiDB-lite"/>
    </source>
</evidence>